<accession>A0ABN2XUX6</accession>
<dbReference type="SUPFAM" id="SSF51445">
    <property type="entry name" value="(Trans)glycosidases"/>
    <property type="match status" value="1"/>
</dbReference>
<reference evidence="11 12" key="1">
    <citation type="journal article" date="2019" name="Int. J. Syst. Evol. Microbiol.">
        <title>The Global Catalogue of Microorganisms (GCM) 10K type strain sequencing project: providing services to taxonomists for standard genome sequencing and annotation.</title>
        <authorList>
            <consortium name="The Broad Institute Genomics Platform"/>
            <consortium name="The Broad Institute Genome Sequencing Center for Infectious Disease"/>
            <person name="Wu L."/>
            <person name="Ma J."/>
        </authorList>
    </citation>
    <scope>NUCLEOTIDE SEQUENCE [LARGE SCALE GENOMIC DNA]</scope>
    <source>
        <strain evidence="11 12">JCM 14559</strain>
    </source>
</reference>
<feature type="region of interest" description="Disordered" evidence="7">
    <location>
        <begin position="544"/>
        <end position="566"/>
    </location>
</feature>
<dbReference type="SUPFAM" id="SSF49785">
    <property type="entry name" value="Galactose-binding domain-like"/>
    <property type="match status" value="1"/>
</dbReference>
<dbReference type="Pfam" id="PF17801">
    <property type="entry name" value="Melibiase_C"/>
    <property type="match status" value="1"/>
</dbReference>
<dbReference type="PANTHER" id="PTHR11452">
    <property type="entry name" value="ALPHA-GALACTOSIDASE/ALPHA-N-ACETYLGALACTOSAMINIDASE"/>
    <property type="match status" value="1"/>
</dbReference>
<keyword evidence="12" id="KW-1185">Reference proteome</keyword>
<dbReference type="PROSITE" id="PS51175">
    <property type="entry name" value="CBM6"/>
    <property type="match status" value="1"/>
</dbReference>
<dbReference type="InterPro" id="IPR012291">
    <property type="entry name" value="CBM2_carb-bd_dom_sf"/>
</dbReference>
<evidence type="ECO:0000256" key="5">
    <source>
        <dbReference type="ARBA" id="ARBA00023295"/>
    </source>
</evidence>
<protein>
    <recommendedName>
        <fullName evidence="13">Alpha-galactosidase</fullName>
    </recommendedName>
</protein>
<dbReference type="SMART" id="SM00060">
    <property type="entry name" value="FN3"/>
    <property type="match status" value="1"/>
</dbReference>
<dbReference type="InterPro" id="IPR003961">
    <property type="entry name" value="FN3_dom"/>
</dbReference>
<evidence type="ECO:0000313" key="12">
    <source>
        <dbReference type="Proteomes" id="UP001500897"/>
    </source>
</evidence>
<proteinExistence type="inferred from homology"/>
<dbReference type="InterPro" id="IPR036116">
    <property type="entry name" value="FN3_sf"/>
</dbReference>
<evidence type="ECO:0000256" key="3">
    <source>
        <dbReference type="ARBA" id="ARBA00022801"/>
    </source>
</evidence>
<dbReference type="Pfam" id="PF00553">
    <property type="entry name" value="CBM_2"/>
    <property type="match status" value="1"/>
</dbReference>
<keyword evidence="6" id="KW-0624">Polysaccharide degradation</keyword>
<dbReference type="InterPro" id="IPR008979">
    <property type="entry name" value="Galactose-bd-like_sf"/>
</dbReference>
<feature type="domain" description="Fibronectin type-III" evidence="8">
    <location>
        <begin position="555"/>
        <end position="649"/>
    </location>
</feature>
<dbReference type="InterPro" id="IPR008965">
    <property type="entry name" value="CBM2/CBM3_carb-bd_dom_sf"/>
</dbReference>
<comment type="caution">
    <text evidence="11">The sequence shown here is derived from an EMBL/GenBank/DDBJ whole genome shotgun (WGS) entry which is preliminary data.</text>
</comment>
<dbReference type="InterPro" id="IPR005084">
    <property type="entry name" value="CBM6"/>
</dbReference>
<evidence type="ECO:0000256" key="4">
    <source>
        <dbReference type="ARBA" id="ARBA00023277"/>
    </source>
</evidence>
<evidence type="ECO:0000256" key="6">
    <source>
        <dbReference type="ARBA" id="ARBA00023326"/>
    </source>
</evidence>
<evidence type="ECO:0000259" key="8">
    <source>
        <dbReference type="PROSITE" id="PS50853"/>
    </source>
</evidence>
<feature type="domain" description="CBM6" evidence="10">
    <location>
        <begin position="414"/>
        <end position="543"/>
    </location>
</feature>
<sequence>MPQAEWLKNLDWLQGGLKSAGYDMACTDGWVDFITSTDANGYVTKYNDNWTMAWSDMAADLRARGMKLGVYYNPLWVTRAAVADPTKTLVGRPDIKIADLVNPGDRFNGNHSIYWIDVTKPGAKEFVQGYVNHFKNLGAAYLRIDFLAWFETGFDQNSGTVGVAHGTAAYRTALGWMSEAAGDGIELSLVMPNLADHAAGERRYGDLVRIDNDAGSGGWEHLSGGRQGWQAHWSQWDNPFQGFTGFADVSGRGQLILDGDFLLMSKFGSDDERRTAISLFTIAGSPLAVADTHDMIGTTAQFLTNPEILDLNRRGLAGKPYFHSATPYSTDSASRDPERWFAQLPDGSWVVALFNRQYSSATKSTDFAADLGLTAAAPVRDLWTRQDLGTATAHAVSLASHAGRLVKITPGGSPRFQANVAAWGGGAGFGSTATGYSSFGYATGLGSTGARLVLAVDAAAAASTNATVRYSARTAATLTLAATSESGTAAGAPVQITLPATGSWGTWATASVKVPLLAGTNVLTVEHTAADTGEAYVDWIEIGSGGGSTGTPPGAPGTPTASATTATSTTLAWSASAPGSAALRGYRVHRADPDGTDTVVATTPDAATRTATPTGLTAATAYTFFVTATDTTGAVSAPSGAVTVTTTGTTTPTTATKVAYATAGDWGSGFTAQLTLTNTGTTPIDTWTLAFTYAGNQHVSSGWGGSWSQSGPTVTVTGASLAPGASLALGCVGTYSGTNAAPTAFTVNGTPASAG</sequence>
<name>A0ABN2XUX6_9ACTN</name>
<keyword evidence="3" id="KW-0378">Hydrolase</keyword>
<feature type="compositionally biased region" description="Low complexity" evidence="7">
    <location>
        <begin position="557"/>
        <end position="566"/>
    </location>
</feature>
<evidence type="ECO:0000256" key="7">
    <source>
        <dbReference type="SAM" id="MobiDB-lite"/>
    </source>
</evidence>
<dbReference type="PROSITE" id="PS50853">
    <property type="entry name" value="FN3"/>
    <property type="match status" value="1"/>
</dbReference>
<dbReference type="Gene3D" id="2.60.40.1180">
    <property type="entry name" value="Golgi alpha-mannosidase II"/>
    <property type="match status" value="1"/>
</dbReference>
<dbReference type="Pfam" id="PF00041">
    <property type="entry name" value="fn3"/>
    <property type="match status" value="1"/>
</dbReference>
<evidence type="ECO:0000259" key="10">
    <source>
        <dbReference type="PROSITE" id="PS51175"/>
    </source>
</evidence>
<dbReference type="SMART" id="SM00637">
    <property type="entry name" value="CBD_II"/>
    <property type="match status" value="1"/>
</dbReference>
<dbReference type="InterPro" id="IPR013785">
    <property type="entry name" value="Aldolase_TIM"/>
</dbReference>
<dbReference type="InterPro" id="IPR013780">
    <property type="entry name" value="Glyco_hydro_b"/>
</dbReference>
<dbReference type="InterPro" id="IPR013783">
    <property type="entry name" value="Ig-like_fold"/>
</dbReference>
<evidence type="ECO:0008006" key="13">
    <source>
        <dbReference type="Google" id="ProtNLM"/>
    </source>
</evidence>
<dbReference type="RefSeq" id="WP_344557266.1">
    <property type="nucleotide sequence ID" value="NZ_BAAANS010000059.1"/>
</dbReference>
<keyword evidence="4" id="KW-0119">Carbohydrate metabolism</keyword>
<dbReference type="Gene3D" id="2.60.40.10">
    <property type="entry name" value="Immunoglobulins"/>
    <property type="match status" value="1"/>
</dbReference>
<evidence type="ECO:0000313" key="11">
    <source>
        <dbReference type="EMBL" id="GAA2117599.1"/>
    </source>
</evidence>
<evidence type="ECO:0000256" key="2">
    <source>
        <dbReference type="ARBA" id="ARBA00022729"/>
    </source>
</evidence>
<dbReference type="Gene3D" id="2.60.40.290">
    <property type="match status" value="1"/>
</dbReference>
<dbReference type="InterPro" id="IPR001919">
    <property type="entry name" value="CBD2"/>
</dbReference>
<dbReference type="Gene3D" id="3.20.20.70">
    <property type="entry name" value="Aldolase class I"/>
    <property type="match status" value="1"/>
</dbReference>
<feature type="domain" description="CBM2" evidence="9">
    <location>
        <begin position="649"/>
        <end position="755"/>
    </location>
</feature>
<evidence type="ECO:0000256" key="1">
    <source>
        <dbReference type="ARBA" id="ARBA00009743"/>
    </source>
</evidence>
<dbReference type="Pfam" id="PF03422">
    <property type="entry name" value="CBM_6"/>
    <property type="match status" value="1"/>
</dbReference>
<dbReference type="PANTHER" id="PTHR11452:SF42">
    <property type="entry name" value="ALPHA-GALACTOSIDASE"/>
    <property type="match status" value="1"/>
</dbReference>
<dbReference type="InterPro" id="IPR002241">
    <property type="entry name" value="Glyco_hydro_27"/>
</dbReference>
<dbReference type="InterPro" id="IPR017853">
    <property type="entry name" value="GH"/>
</dbReference>
<organism evidence="11 12">
    <name type="scientific">Kitasatospora saccharophila</name>
    <dbReference type="NCBI Taxonomy" id="407973"/>
    <lineage>
        <taxon>Bacteria</taxon>
        <taxon>Bacillati</taxon>
        <taxon>Actinomycetota</taxon>
        <taxon>Actinomycetes</taxon>
        <taxon>Kitasatosporales</taxon>
        <taxon>Streptomycetaceae</taxon>
        <taxon>Kitasatospora</taxon>
    </lineage>
</organism>
<keyword evidence="5" id="KW-0326">Glycosidase</keyword>
<evidence type="ECO:0000259" key="9">
    <source>
        <dbReference type="PROSITE" id="PS51173"/>
    </source>
</evidence>
<dbReference type="Proteomes" id="UP001500897">
    <property type="component" value="Unassembled WGS sequence"/>
</dbReference>
<gene>
    <name evidence="11" type="ORF">GCM10009759_64170</name>
</gene>
<keyword evidence="2" id="KW-0732">Signal</keyword>
<comment type="similarity">
    <text evidence="1">Belongs to the glycosyl hydrolase 27 family.</text>
</comment>
<dbReference type="EMBL" id="BAAANS010000059">
    <property type="protein sequence ID" value="GAA2117599.1"/>
    <property type="molecule type" value="Genomic_DNA"/>
</dbReference>
<dbReference type="PROSITE" id="PS51173">
    <property type="entry name" value="CBM2"/>
    <property type="match status" value="1"/>
</dbReference>
<dbReference type="SUPFAM" id="SSF49265">
    <property type="entry name" value="Fibronectin type III"/>
    <property type="match status" value="1"/>
</dbReference>
<dbReference type="CDD" id="cd00063">
    <property type="entry name" value="FN3"/>
    <property type="match status" value="1"/>
</dbReference>
<dbReference type="Gene3D" id="2.60.120.260">
    <property type="entry name" value="Galactose-binding domain-like"/>
    <property type="match status" value="1"/>
</dbReference>
<dbReference type="InterPro" id="IPR041233">
    <property type="entry name" value="Melibiase_C"/>
</dbReference>
<dbReference type="SUPFAM" id="SSF49384">
    <property type="entry name" value="Carbohydrate-binding domain"/>
    <property type="match status" value="1"/>
</dbReference>
<dbReference type="SUPFAM" id="SSF51011">
    <property type="entry name" value="Glycosyl hydrolase domain"/>
    <property type="match status" value="1"/>
</dbReference>